<dbReference type="EMBL" id="QAIC01000037">
    <property type="protein sequence ID" value="MDN4573630.1"/>
    <property type="molecule type" value="Genomic_DNA"/>
</dbReference>
<sequence>MQAIITATRIEHRFTGHNDVVYGRGLTDIEAIDDARATLGEPMTNADDLDANGYLAVVKQRRDEDTGEWIDVK</sequence>
<proteinExistence type="predicted"/>
<organism evidence="1 4">
    <name type="scientific">Pandoraea cepalis</name>
    <dbReference type="NCBI Taxonomy" id="2508294"/>
    <lineage>
        <taxon>Bacteria</taxon>
        <taxon>Pseudomonadati</taxon>
        <taxon>Pseudomonadota</taxon>
        <taxon>Betaproteobacteria</taxon>
        <taxon>Burkholderiales</taxon>
        <taxon>Burkholderiaceae</taxon>
        <taxon>Pandoraea</taxon>
    </lineage>
</organism>
<protein>
    <recommendedName>
        <fullName evidence="5">Phage protein</fullName>
    </recommendedName>
</protein>
<evidence type="ECO:0000313" key="1">
    <source>
        <dbReference type="EMBL" id="MDN4573630.1"/>
    </source>
</evidence>
<evidence type="ECO:0000313" key="3">
    <source>
        <dbReference type="Proteomes" id="UP001172788"/>
    </source>
</evidence>
<dbReference type="AlphaFoldDB" id="A0AAW7MM69"/>
<evidence type="ECO:0000313" key="4">
    <source>
        <dbReference type="Proteomes" id="UP001172791"/>
    </source>
</evidence>
<name>A0AAW7MM69_9BURK</name>
<comment type="caution">
    <text evidence="1">The sequence shown here is derived from an EMBL/GenBank/DDBJ whole genome shotgun (WGS) entry which is preliminary data.</text>
</comment>
<keyword evidence="3" id="KW-1185">Reference proteome</keyword>
<evidence type="ECO:0000313" key="2">
    <source>
        <dbReference type="EMBL" id="MDN4578172.1"/>
    </source>
</evidence>
<accession>A0AAW7MM69</accession>
<dbReference type="RefSeq" id="WP_301234489.1">
    <property type="nucleotide sequence ID" value="NZ_QAIC01000037.1"/>
</dbReference>
<dbReference type="Proteomes" id="UP001172791">
    <property type="component" value="Unassembled WGS sequence"/>
</dbReference>
<dbReference type="Proteomes" id="UP001172788">
    <property type="component" value="Unassembled WGS sequence"/>
</dbReference>
<reference evidence="1" key="1">
    <citation type="submission" date="2018-04" db="EMBL/GenBank/DDBJ databases">
        <authorList>
            <person name="Jy Z."/>
        </authorList>
    </citation>
    <scope>NUCLEOTIDE SEQUENCE</scope>
    <source>
        <strain evidence="2">AS13</strain>
        <strain evidence="1">LA18</strain>
    </source>
</reference>
<evidence type="ECO:0008006" key="5">
    <source>
        <dbReference type="Google" id="ProtNLM"/>
    </source>
</evidence>
<dbReference type="EMBL" id="QAID01000035">
    <property type="protein sequence ID" value="MDN4578172.1"/>
    <property type="molecule type" value="Genomic_DNA"/>
</dbReference>
<gene>
    <name evidence="1" type="ORF">DBA34_10210</name>
    <name evidence="2" type="ORF">DBB29_08590</name>
</gene>